<name>A0A3B5L510_9TELE</name>
<sequence length="45" mass="5087">ARSLHLRRAAARISARCYSSRTASSADYLHQSVVPSMHYQKSLPR</sequence>
<evidence type="ECO:0000313" key="2">
    <source>
        <dbReference type="Proteomes" id="UP000261380"/>
    </source>
</evidence>
<accession>A0A3B5L510</accession>
<dbReference type="Proteomes" id="UP000261380">
    <property type="component" value="Unplaced"/>
</dbReference>
<protein>
    <submittedName>
        <fullName evidence="1">Uncharacterized protein</fullName>
    </submittedName>
</protein>
<proteinExistence type="predicted"/>
<dbReference type="Ensembl" id="ENSXCOT00000005552.1">
    <property type="protein sequence ID" value="ENSXCOP00000005490.1"/>
    <property type="gene ID" value="ENSXCOG00000004287.1"/>
</dbReference>
<organism evidence="1 2">
    <name type="scientific">Xiphophorus couchianus</name>
    <name type="common">Monterrey platyfish</name>
    <dbReference type="NCBI Taxonomy" id="32473"/>
    <lineage>
        <taxon>Eukaryota</taxon>
        <taxon>Metazoa</taxon>
        <taxon>Chordata</taxon>
        <taxon>Craniata</taxon>
        <taxon>Vertebrata</taxon>
        <taxon>Euteleostomi</taxon>
        <taxon>Actinopterygii</taxon>
        <taxon>Neopterygii</taxon>
        <taxon>Teleostei</taxon>
        <taxon>Neoteleostei</taxon>
        <taxon>Acanthomorphata</taxon>
        <taxon>Ovalentaria</taxon>
        <taxon>Atherinomorphae</taxon>
        <taxon>Cyprinodontiformes</taxon>
        <taxon>Poeciliidae</taxon>
        <taxon>Poeciliinae</taxon>
        <taxon>Xiphophorus</taxon>
    </lineage>
</organism>
<keyword evidence="2" id="KW-1185">Reference proteome</keyword>
<dbReference type="STRING" id="32473.ENSXCOP00000005490"/>
<reference evidence="1" key="2">
    <citation type="submission" date="2025-09" db="UniProtKB">
        <authorList>
            <consortium name="Ensembl"/>
        </authorList>
    </citation>
    <scope>IDENTIFICATION</scope>
</reference>
<evidence type="ECO:0000313" key="1">
    <source>
        <dbReference type="Ensembl" id="ENSXCOP00000005490.1"/>
    </source>
</evidence>
<reference evidence="1" key="1">
    <citation type="submission" date="2025-08" db="UniProtKB">
        <authorList>
            <consortium name="Ensembl"/>
        </authorList>
    </citation>
    <scope>IDENTIFICATION</scope>
</reference>
<dbReference type="AlphaFoldDB" id="A0A3B5L510"/>